<reference evidence="1 2" key="1">
    <citation type="journal article" date="2023" name="Nucleic Acids Res.">
        <title>The hologenome of Daphnia magna reveals possible DNA methylation and microbiome-mediated evolution of the host genome.</title>
        <authorList>
            <person name="Chaturvedi A."/>
            <person name="Li X."/>
            <person name="Dhandapani V."/>
            <person name="Marshall H."/>
            <person name="Kissane S."/>
            <person name="Cuenca-Cambronero M."/>
            <person name="Asole G."/>
            <person name="Calvet F."/>
            <person name="Ruiz-Romero M."/>
            <person name="Marangio P."/>
            <person name="Guigo R."/>
            <person name="Rago D."/>
            <person name="Mirbahai L."/>
            <person name="Eastwood N."/>
            <person name="Colbourne J.K."/>
            <person name="Zhou J."/>
            <person name="Mallon E."/>
            <person name="Orsini L."/>
        </authorList>
    </citation>
    <scope>NUCLEOTIDE SEQUENCE [LARGE SCALE GENOMIC DNA]</scope>
    <source>
        <strain evidence="1">LRV0_1</strain>
    </source>
</reference>
<proteinExistence type="predicted"/>
<dbReference type="EMBL" id="JAOYFB010000005">
    <property type="protein sequence ID" value="KAK4017113.1"/>
    <property type="molecule type" value="Genomic_DNA"/>
</dbReference>
<name>A0ABQ9ZW26_9CRUS</name>
<keyword evidence="2" id="KW-1185">Reference proteome</keyword>
<comment type="caution">
    <text evidence="1">The sequence shown here is derived from an EMBL/GenBank/DDBJ whole genome shotgun (WGS) entry which is preliminary data.</text>
</comment>
<accession>A0ABQ9ZW26</accession>
<evidence type="ECO:0000313" key="1">
    <source>
        <dbReference type="EMBL" id="KAK4017113.1"/>
    </source>
</evidence>
<evidence type="ECO:0000313" key="2">
    <source>
        <dbReference type="Proteomes" id="UP001234178"/>
    </source>
</evidence>
<dbReference type="Proteomes" id="UP001234178">
    <property type="component" value="Unassembled WGS sequence"/>
</dbReference>
<gene>
    <name evidence="1" type="ORF">OUZ56_032067</name>
</gene>
<sequence>MADGGRQSIGEKRSYILPPFCIWILWPDWWCNLFDELVELLAKRVWLEAPSSWGSIRESLEPARRYEPTAVLSEPLYD</sequence>
<organism evidence="1 2">
    <name type="scientific">Daphnia magna</name>
    <dbReference type="NCBI Taxonomy" id="35525"/>
    <lineage>
        <taxon>Eukaryota</taxon>
        <taxon>Metazoa</taxon>
        <taxon>Ecdysozoa</taxon>
        <taxon>Arthropoda</taxon>
        <taxon>Crustacea</taxon>
        <taxon>Branchiopoda</taxon>
        <taxon>Diplostraca</taxon>
        <taxon>Cladocera</taxon>
        <taxon>Anomopoda</taxon>
        <taxon>Daphniidae</taxon>
        <taxon>Daphnia</taxon>
    </lineage>
</organism>
<protein>
    <submittedName>
        <fullName evidence="1">Uncharacterized protein</fullName>
    </submittedName>
</protein>